<accession>A0A7W6BJU0</accession>
<name>A0A7W6BJU0_9SPHN</name>
<dbReference type="EMBL" id="JACIDT010000006">
    <property type="protein sequence ID" value="MBB3926361.1"/>
    <property type="molecule type" value="Genomic_DNA"/>
</dbReference>
<dbReference type="Proteomes" id="UP000571950">
    <property type="component" value="Unassembled WGS sequence"/>
</dbReference>
<dbReference type="InterPro" id="IPR007712">
    <property type="entry name" value="RelE/ParE_toxin"/>
</dbReference>
<dbReference type="RefSeq" id="WP_125726058.1">
    <property type="nucleotide sequence ID" value="NZ_BSPS01000016.1"/>
</dbReference>
<evidence type="ECO:0000313" key="2">
    <source>
        <dbReference type="EMBL" id="MBB3926361.1"/>
    </source>
</evidence>
<comment type="caution">
    <text evidence="2">The sequence shown here is derived from an EMBL/GenBank/DDBJ whole genome shotgun (WGS) entry which is preliminary data.</text>
</comment>
<proteinExistence type="predicted"/>
<dbReference type="AlphaFoldDB" id="A0A7W6BJU0"/>
<gene>
    <name evidence="2" type="ORF">GGR43_002078</name>
</gene>
<dbReference type="Gene3D" id="3.30.2310.20">
    <property type="entry name" value="RelE-like"/>
    <property type="match status" value="1"/>
</dbReference>
<sequence length="122" mass="14030">MSLYRLSAAAQADIIEILTRTQERFGEAARLRYEALIVAAIRDIAENPSRPGAPERPELGVDARTWHLRHSREKARTGTGTVRRPRHFIVFRTHASGMVEIGRILHDAMELERHRLTTHDWN</sequence>
<organism evidence="2 3">
    <name type="scientific">Sphingobium jiangsuense</name>
    <dbReference type="NCBI Taxonomy" id="870476"/>
    <lineage>
        <taxon>Bacteria</taxon>
        <taxon>Pseudomonadati</taxon>
        <taxon>Pseudomonadota</taxon>
        <taxon>Alphaproteobacteria</taxon>
        <taxon>Sphingomonadales</taxon>
        <taxon>Sphingomonadaceae</taxon>
        <taxon>Sphingobium</taxon>
    </lineage>
</organism>
<evidence type="ECO:0000313" key="3">
    <source>
        <dbReference type="Proteomes" id="UP000571950"/>
    </source>
</evidence>
<protein>
    <submittedName>
        <fullName evidence="2">Toxin ParE1/3/4</fullName>
    </submittedName>
</protein>
<reference evidence="2 3" key="1">
    <citation type="submission" date="2020-08" db="EMBL/GenBank/DDBJ databases">
        <title>Genomic Encyclopedia of Type Strains, Phase IV (KMG-IV): sequencing the most valuable type-strain genomes for metagenomic binning, comparative biology and taxonomic classification.</title>
        <authorList>
            <person name="Goeker M."/>
        </authorList>
    </citation>
    <scope>NUCLEOTIDE SEQUENCE [LARGE SCALE GENOMIC DNA]</scope>
    <source>
        <strain evidence="2 3">DSM 26189</strain>
    </source>
</reference>
<dbReference type="InterPro" id="IPR035093">
    <property type="entry name" value="RelE/ParE_toxin_dom_sf"/>
</dbReference>
<evidence type="ECO:0000256" key="1">
    <source>
        <dbReference type="ARBA" id="ARBA00022649"/>
    </source>
</evidence>
<dbReference type="Pfam" id="PF05016">
    <property type="entry name" value="ParE_toxin"/>
    <property type="match status" value="1"/>
</dbReference>
<keyword evidence="3" id="KW-1185">Reference proteome</keyword>
<keyword evidence="1" id="KW-1277">Toxin-antitoxin system</keyword>